<dbReference type="InterPro" id="IPR011990">
    <property type="entry name" value="TPR-like_helical_dom_sf"/>
</dbReference>
<name>A0A2X0V9D1_9GAMM</name>
<dbReference type="Gene3D" id="1.25.40.10">
    <property type="entry name" value="Tetratricopeptide repeat domain"/>
    <property type="match status" value="2"/>
</dbReference>
<sequence length="277" mass="31041">MQLTEHNIKNIVFEESMHKAVFVYFYQDVPECAATTQALTSQIGENNAYVSLVMANIETQISQALAMQLGLRGVPAVLIFKNGQPVDAMQGDKIADDLPAILQKYMPSEAELLMRQALEAQEQDRLSDAITLCAKAYELDDSLEIKHTLAHMYIRAKNLDMAQKLLDTAGREEKESQEYMDLVSALTLAQKAQSSPAILELEDKHKANPDDIATLTALAIAYKDAGKLKAALELLYEYLKKDLSQAEVKQTFLDILSTISGDPLQNEYRRKLYTLMY</sequence>
<dbReference type="InterPro" id="IPR036249">
    <property type="entry name" value="Thioredoxin-like_sf"/>
</dbReference>
<protein>
    <submittedName>
        <fullName evidence="2">Flp pilus assembly protein TadD, contains TPR repeats</fullName>
    </submittedName>
</protein>
<dbReference type="InterPro" id="IPR013766">
    <property type="entry name" value="Thioredoxin_domain"/>
</dbReference>
<dbReference type="RefSeq" id="WP_113743581.1">
    <property type="nucleotide sequence ID" value="NZ_UAPU01000007.1"/>
</dbReference>
<dbReference type="Proteomes" id="UP000250086">
    <property type="component" value="Unassembled WGS sequence"/>
</dbReference>
<evidence type="ECO:0000313" key="3">
    <source>
        <dbReference type="Proteomes" id="UP000250086"/>
    </source>
</evidence>
<dbReference type="Pfam" id="PF14561">
    <property type="entry name" value="TPR_20"/>
    <property type="match status" value="1"/>
</dbReference>
<accession>A0A2X0V9D1</accession>
<dbReference type="EMBL" id="UAPV01000001">
    <property type="protein sequence ID" value="SPT69405.1"/>
    <property type="molecule type" value="Genomic_DNA"/>
</dbReference>
<dbReference type="SUPFAM" id="SSF48452">
    <property type="entry name" value="TPR-like"/>
    <property type="match status" value="1"/>
</dbReference>
<dbReference type="SUPFAM" id="SSF52833">
    <property type="entry name" value="Thioredoxin-like"/>
    <property type="match status" value="1"/>
</dbReference>
<dbReference type="Pfam" id="PF00085">
    <property type="entry name" value="Thioredoxin"/>
    <property type="match status" value="1"/>
</dbReference>
<evidence type="ECO:0000313" key="2">
    <source>
        <dbReference type="EMBL" id="SPT69405.1"/>
    </source>
</evidence>
<reference evidence="2 3" key="1">
    <citation type="submission" date="2018-06" db="EMBL/GenBank/DDBJ databases">
        <authorList>
            <consortium name="Pathogen Informatics"/>
            <person name="Doyle S."/>
        </authorList>
    </citation>
    <scope>NUCLEOTIDE SEQUENCE [LARGE SCALE GENOMIC DNA]</scope>
    <source>
        <strain evidence="2 3">NCTC13093</strain>
    </source>
</reference>
<gene>
    <name evidence="2" type="primary">ybbN</name>
    <name evidence="2" type="ORF">NCTC13093_00777</name>
</gene>
<dbReference type="GO" id="GO:0006950">
    <property type="term" value="P:response to stress"/>
    <property type="evidence" value="ECO:0007669"/>
    <property type="project" value="UniProtKB-ARBA"/>
</dbReference>
<dbReference type="OrthoDB" id="9790390at2"/>
<keyword evidence="3" id="KW-1185">Reference proteome</keyword>
<feature type="domain" description="Thioredoxin" evidence="1">
    <location>
        <begin position="4"/>
        <end position="103"/>
    </location>
</feature>
<proteinExistence type="predicted"/>
<dbReference type="Gene3D" id="3.40.30.10">
    <property type="entry name" value="Glutaredoxin"/>
    <property type="match status" value="1"/>
</dbReference>
<dbReference type="AlphaFoldDB" id="A0A2X0V9D1"/>
<evidence type="ECO:0000259" key="1">
    <source>
        <dbReference type="Pfam" id="PF00085"/>
    </source>
</evidence>
<organism evidence="2 3">
    <name type="scientific">Anaerobiospirillum thomasii</name>
    <dbReference type="NCBI Taxonomy" id="179995"/>
    <lineage>
        <taxon>Bacteria</taxon>
        <taxon>Pseudomonadati</taxon>
        <taxon>Pseudomonadota</taxon>
        <taxon>Gammaproteobacteria</taxon>
        <taxon>Aeromonadales</taxon>
        <taxon>Succinivibrionaceae</taxon>
        <taxon>Anaerobiospirillum</taxon>
    </lineage>
</organism>